<dbReference type="EMBL" id="ML210328">
    <property type="protein sequence ID" value="TFK19708.1"/>
    <property type="molecule type" value="Genomic_DNA"/>
</dbReference>
<dbReference type="Proteomes" id="UP000307440">
    <property type="component" value="Unassembled WGS sequence"/>
</dbReference>
<organism evidence="2 3">
    <name type="scientific">Coprinopsis marcescibilis</name>
    <name type="common">Agaric fungus</name>
    <name type="synonym">Psathyrella marcescibilis</name>
    <dbReference type="NCBI Taxonomy" id="230819"/>
    <lineage>
        <taxon>Eukaryota</taxon>
        <taxon>Fungi</taxon>
        <taxon>Dikarya</taxon>
        <taxon>Basidiomycota</taxon>
        <taxon>Agaricomycotina</taxon>
        <taxon>Agaricomycetes</taxon>
        <taxon>Agaricomycetidae</taxon>
        <taxon>Agaricales</taxon>
        <taxon>Agaricineae</taxon>
        <taxon>Psathyrellaceae</taxon>
        <taxon>Coprinopsis</taxon>
    </lineage>
</organism>
<dbReference type="InterPro" id="IPR011990">
    <property type="entry name" value="TPR-like_helical_dom_sf"/>
</dbReference>
<protein>
    <recommendedName>
        <fullName evidence="1">CHAT domain-containing protein</fullName>
    </recommendedName>
</protein>
<accession>A0A5C3KUY1</accession>
<name>A0A5C3KUY1_COPMA</name>
<feature type="domain" description="CHAT" evidence="1">
    <location>
        <begin position="656"/>
        <end position="888"/>
    </location>
</feature>
<dbReference type="SUPFAM" id="SSF48452">
    <property type="entry name" value="TPR-like"/>
    <property type="match status" value="1"/>
</dbReference>
<evidence type="ECO:0000313" key="2">
    <source>
        <dbReference type="EMBL" id="TFK19708.1"/>
    </source>
</evidence>
<dbReference type="PANTHER" id="PTHR19959">
    <property type="entry name" value="KINESIN LIGHT CHAIN"/>
    <property type="match status" value="1"/>
</dbReference>
<dbReference type="InterPro" id="IPR024983">
    <property type="entry name" value="CHAT_dom"/>
</dbReference>
<dbReference type="AlphaFoldDB" id="A0A5C3KUY1"/>
<sequence>MLRAGSIAGDADDLDEAISLFSSSLDHRPPPHPRRSASLRQLAAALVKRFNRKRRDEDLNRGIELLREAVSLSPPPHPNSFVTRNHFANALSIRFLHRGDLLDLDERVRLCQESLRLCPSQHQSHTTCLNDTASALVTRFKQLGHFEDLEESILIGRRLLLSTTASRNSKRPIWLNNLSVALSTRFNYRGDFQDLEESISLRRESLTTMTSWTQSHRPIFLTNLAEDLWKRFHQRNNGKDLEESIQLHRESLALRPSHHHSRSTSLHNLASALASLFEDRKTPDSLQECISLHREVLELRPASNPLRPVTLNNLAIALSYRFQEFSNLCDIEECIRLHEEALALRPTPKPARTTSLNNLASAHHIKFNFGKDDSDLDRCLELLDAASDYQTGSLLKRLQACYNWSAYSRHKRPAVELRAHKRAIQLLPLLSSMNLTMAQRQSVLVHAKDLSSNAVRCAIESGDLETAVVFASTARSIFWSQELNIRSPMDELESVNATLANDLRNIVQKLENTECSGEMSTSVNNGTTSALALSRKREEIISKVRQIEGFEDFLRPPSFEALKDAACKGPIVVLNSTRDGCDAIVMGPDRLLQHVPLPQMTYHLLQYLQWATRQLSLGNRIRSESGRSVEPVFIREARLKGAFSKGNRSAEDDFKEILRWLWISAAEPIVHALKLQKDTSPQRIWWCPTGAFSFVPIHAAGIYTGDEQTRISISDYAISSYCYSPQDLLERPPSISSDFKMLSVIEPEAIAAGLRAGPLPKTLVELRNIKSHIPNLENLTSRVGSSTNPTDPSTVLKDIQRASIVHFGCHGVQHPTSPLDSCLLLSGGSLTMAKIIREGRRTSLASLAYLSACQTAMGDEARPDESLTLAATIMFAGFRGVVGTMWCVYSLIYNLMGNLTIFCGSRFPVDFAIQVN</sequence>
<reference evidence="2 3" key="1">
    <citation type="journal article" date="2019" name="Nat. Ecol. Evol.">
        <title>Megaphylogeny resolves global patterns of mushroom evolution.</title>
        <authorList>
            <person name="Varga T."/>
            <person name="Krizsan K."/>
            <person name="Foldi C."/>
            <person name="Dima B."/>
            <person name="Sanchez-Garcia M."/>
            <person name="Sanchez-Ramirez S."/>
            <person name="Szollosi G.J."/>
            <person name="Szarkandi J.G."/>
            <person name="Papp V."/>
            <person name="Albert L."/>
            <person name="Andreopoulos W."/>
            <person name="Angelini C."/>
            <person name="Antonin V."/>
            <person name="Barry K.W."/>
            <person name="Bougher N.L."/>
            <person name="Buchanan P."/>
            <person name="Buyck B."/>
            <person name="Bense V."/>
            <person name="Catcheside P."/>
            <person name="Chovatia M."/>
            <person name="Cooper J."/>
            <person name="Damon W."/>
            <person name="Desjardin D."/>
            <person name="Finy P."/>
            <person name="Geml J."/>
            <person name="Haridas S."/>
            <person name="Hughes K."/>
            <person name="Justo A."/>
            <person name="Karasinski D."/>
            <person name="Kautmanova I."/>
            <person name="Kiss B."/>
            <person name="Kocsube S."/>
            <person name="Kotiranta H."/>
            <person name="LaButti K.M."/>
            <person name="Lechner B.E."/>
            <person name="Liimatainen K."/>
            <person name="Lipzen A."/>
            <person name="Lukacs Z."/>
            <person name="Mihaltcheva S."/>
            <person name="Morgado L.N."/>
            <person name="Niskanen T."/>
            <person name="Noordeloos M.E."/>
            <person name="Ohm R.A."/>
            <person name="Ortiz-Santana B."/>
            <person name="Ovrebo C."/>
            <person name="Racz N."/>
            <person name="Riley R."/>
            <person name="Savchenko A."/>
            <person name="Shiryaev A."/>
            <person name="Soop K."/>
            <person name="Spirin V."/>
            <person name="Szebenyi C."/>
            <person name="Tomsovsky M."/>
            <person name="Tulloss R.E."/>
            <person name="Uehling J."/>
            <person name="Grigoriev I.V."/>
            <person name="Vagvolgyi C."/>
            <person name="Papp T."/>
            <person name="Martin F.M."/>
            <person name="Miettinen O."/>
            <person name="Hibbett D.S."/>
            <person name="Nagy L.G."/>
        </authorList>
    </citation>
    <scope>NUCLEOTIDE SEQUENCE [LARGE SCALE GENOMIC DNA]</scope>
    <source>
        <strain evidence="2 3">CBS 121175</strain>
    </source>
</reference>
<dbReference type="OrthoDB" id="9991317at2759"/>
<keyword evidence="3" id="KW-1185">Reference proteome</keyword>
<dbReference type="Gene3D" id="1.25.40.10">
    <property type="entry name" value="Tetratricopeptide repeat domain"/>
    <property type="match status" value="2"/>
</dbReference>
<dbReference type="PANTHER" id="PTHR19959:SF119">
    <property type="entry name" value="FUNGAL LIPASE-LIKE DOMAIN-CONTAINING PROTEIN"/>
    <property type="match status" value="1"/>
</dbReference>
<gene>
    <name evidence="2" type="ORF">FA15DRAFT_601009</name>
</gene>
<dbReference type="Pfam" id="PF13374">
    <property type="entry name" value="TPR_10"/>
    <property type="match status" value="1"/>
</dbReference>
<proteinExistence type="predicted"/>
<dbReference type="STRING" id="230819.A0A5C3KUY1"/>
<evidence type="ECO:0000313" key="3">
    <source>
        <dbReference type="Proteomes" id="UP000307440"/>
    </source>
</evidence>
<dbReference type="Pfam" id="PF12770">
    <property type="entry name" value="CHAT"/>
    <property type="match status" value="1"/>
</dbReference>
<evidence type="ECO:0000259" key="1">
    <source>
        <dbReference type="Pfam" id="PF12770"/>
    </source>
</evidence>